<keyword evidence="3" id="KW-1185">Reference proteome</keyword>
<keyword evidence="1" id="KW-0812">Transmembrane</keyword>
<dbReference type="Proteomes" id="UP000052167">
    <property type="component" value="Unassembled WGS sequence"/>
</dbReference>
<feature type="transmembrane region" description="Helical" evidence="1">
    <location>
        <begin position="12"/>
        <end position="28"/>
    </location>
</feature>
<keyword evidence="1" id="KW-0472">Membrane</keyword>
<dbReference type="EMBL" id="JOKJ01000018">
    <property type="protein sequence ID" value="KEQ05887.1"/>
    <property type="molecule type" value="Genomic_DNA"/>
</dbReference>
<evidence type="ECO:0000256" key="1">
    <source>
        <dbReference type="SAM" id="Phobius"/>
    </source>
</evidence>
<dbReference type="OrthoDB" id="7362327at2"/>
<feature type="transmembrane region" description="Helical" evidence="1">
    <location>
        <begin position="34"/>
        <end position="53"/>
    </location>
</feature>
<protein>
    <recommendedName>
        <fullName evidence="4">DUF3329 domain-containing protein</fullName>
    </recommendedName>
</protein>
<dbReference type="RefSeq" id="WP_029616915.1">
    <property type="nucleotide sequence ID" value="NZ_CAJXID010000004.1"/>
</dbReference>
<comment type="caution">
    <text evidence="2">The sequence shown here is derived from an EMBL/GenBank/DDBJ whole genome shotgun (WGS) entry which is preliminary data.</text>
</comment>
<accession>A0A922TAI0</accession>
<reference evidence="2 3" key="1">
    <citation type="submission" date="2014-06" db="EMBL/GenBank/DDBJ databases">
        <title>Rhizobium pelagicum/R2-400B4.</title>
        <authorList>
            <person name="Kimes N.E."/>
            <person name="Lopez-Perez M."/>
        </authorList>
    </citation>
    <scope>NUCLEOTIDE SEQUENCE [LARGE SCALE GENOMIC DNA]</scope>
    <source>
        <strain evidence="2 3">R2-400B4</strain>
    </source>
</reference>
<proteinExistence type="predicted"/>
<evidence type="ECO:0008006" key="4">
    <source>
        <dbReference type="Google" id="ProtNLM"/>
    </source>
</evidence>
<gene>
    <name evidence="2" type="ORF">GV68_08290</name>
</gene>
<organism evidence="2 3">
    <name type="scientific">Pseudorhizobium pelagicum</name>
    <dbReference type="NCBI Taxonomy" id="1509405"/>
    <lineage>
        <taxon>Bacteria</taxon>
        <taxon>Pseudomonadati</taxon>
        <taxon>Pseudomonadota</taxon>
        <taxon>Alphaproteobacteria</taxon>
        <taxon>Hyphomicrobiales</taxon>
        <taxon>Rhizobiaceae</taxon>
        <taxon>Rhizobium/Agrobacterium group</taxon>
        <taxon>Pseudorhizobium</taxon>
    </lineage>
</organism>
<keyword evidence="1" id="KW-1133">Transmembrane helix</keyword>
<dbReference type="AlphaFoldDB" id="A0A922TAI0"/>
<name>A0A922TAI0_9HYPH</name>
<evidence type="ECO:0000313" key="3">
    <source>
        <dbReference type="Proteomes" id="UP000052167"/>
    </source>
</evidence>
<sequence>MIDIDHPMYKPLWARLLIVGVCFAWAGFEFYNGAAFWGMLVGAMGVYAGYKLFYEFGRKRPAPPAAPVEPDGQDDRQ</sequence>
<evidence type="ECO:0000313" key="2">
    <source>
        <dbReference type="EMBL" id="KEQ05887.1"/>
    </source>
</evidence>